<sequence>MIKRLIIVLLVFGAVAGGIGYWKYQQFQMMTAKLTAPRPPAVVASATVQQEAWQPVLRAVGSLRAQSGIEVTNEVPGIVSLINFESGQTVKAGDVLLRLEDSVELATLASLKADQRLAEVQYRRTAELMPKQAVSKSEFDIAKATYESAQAKVAQQQATVGKKVIRSPFDGILGIRQVDQGQFLPAGSAIVSLQALDPLYVDYSLPEREFSKVAPGQQIQLRVAAYPDDLFVGSVSAIDSGVNEGSRSIKVRGTIPNRDRRLRPGMFAEVETLLPNQGEVLTVPRTAISYNTYGNFAYVIVEAEGGGLQVQRRQVNTGAVRAGRVVVTEGLEAGEQVVAAGLVKLRDGQSVTIDNSVELDNGKVAEQ</sequence>
<dbReference type="Gene3D" id="2.40.50.100">
    <property type="match status" value="1"/>
</dbReference>
<dbReference type="InterPro" id="IPR058792">
    <property type="entry name" value="Beta-barrel_RND_2"/>
</dbReference>
<dbReference type="NCBIfam" id="TIGR01730">
    <property type="entry name" value="RND_mfp"/>
    <property type="match status" value="1"/>
</dbReference>
<evidence type="ECO:0000259" key="4">
    <source>
        <dbReference type="Pfam" id="PF25973"/>
    </source>
</evidence>
<keyword evidence="6" id="KW-1185">Reference proteome</keyword>
<dbReference type="OrthoDB" id="9806939at2"/>
<dbReference type="PATRIC" id="fig|1543721.4.peg.2489"/>
<dbReference type="RefSeq" id="WP_046859886.1">
    <property type="nucleotide sequence ID" value="NZ_CP011412.1"/>
</dbReference>
<dbReference type="InterPro" id="IPR006143">
    <property type="entry name" value="RND_pump_MFP"/>
</dbReference>
<dbReference type="KEGG" id="seds:AAY24_12030"/>
<dbReference type="Gene3D" id="2.40.420.20">
    <property type="match status" value="1"/>
</dbReference>
<dbReference type="Gene3D" id="2.40.30.170">
    <property type="match status" value="1"/>
</dbReference>
<accession>A0A0F7JZ34</accession>
<dbReference type="InterPro" id="IPR058627">
    <property type="entry name" value="MdtA-like_C"/>
</dbReference>
<feature type="domain" description="CzcB-like barrel-sandwich hybrid" evidence="4">
    <location>
        <begin position="70"/>
        <end position="191"/>
    </location>
</feature>
<dbReference type="Proteomes" id="UP000034410">
    <property type="component" value="Chromosome"/>
</dbReference>
<dbReference type="GO" id="GO:0015562">
    <property type="term" value="F:efflux transmembrane transporter activity"/>
    <property type="evidence" value="ECO:0007669"/>
    <property type="project" value="TreeGrafter"/>
</dbReference>
<dbReference type="Pfam" id="PF25967">
    <property type="entry name" value="RND-MFP_C"/>
    <property type="match status" value="1"/>
</dbReference>
<evidence type="ECO:0000259" key="3">
    <source>
        <dbReference type="Pfam" id="PF25967"/>
    </source>
</evidence>
<dbReference type="EMBL" id="CP011412">
    <property type="protein sequence ID" value="AKH20957.1"/>
    <property type="molecule type" value="Genomic_DNA"/>
</dbReference>
<gene>
    <name evidence="5" type="ORF">AAY24_12030</name>
</gene>
<reference evidence="5 6" key="1">
    <citation type="journal article" date="2015" name="Genome Announc.">
        <title>Complete Genome Sequence of Sedimenticola thiotaurini Strain SIP-G1, a Polyphosphate- and Polyhydroxyalkanoate-Accumulating Sulfur-Oxidizing Gammaproteobacterium Isolated from Salt Marsh Sediments.</title>
        <authorList>
            <person name="Flood B.E."/>
            <person name="Jones D.S."/>
            <person name="Bailey J.V."/>
        </authorList>
    </citation>
    <scope>NUCLEOTIDE SEQUENCE [LARGE SCALE GENOMIC DNA]</scope>
    <source>
        <strain evidence="5 6">SIP-G1</strain>
    </source>
</reference>
<dbReference type="InterPro" id="IPR058647">
    <property type="entry name" value="BSH_CzcB-like"/>
</dbReference>
<dbReference type="AlphaFoldDB" id="A0A0F7JZ34"/>
<dbReference type="Pfam" id="PF25973">
    <property type="entry name" value="BSH_CzcB"/>
    <property type="match status" value="1"/>
</dbReference>
<dbReference type="GO" id="GO:1990281">
    <property type="term" value="C:efflux pump complex"/>
    <property type="evidence" value="ECO:0007669"/>
    <property type="project" value="TreeGrafter"/>
</dbReference>
<dbReference type="PANTHER" id="PTHR30469">
    <property type="entry name" value="MULTIDRUG RESISTANCE PROTEIN MDTA"/>
    <property type="match status" value="1"/>
</dbReference>
<protein>
    <submittedName>
        <fullName evidence="5">Hemolysin D</fullName>
    </submittedName>
</protein>
<comment type="similarity">
    <text evidence="1">Belongs to the membrane fusion protein (MFP) (TC 8.A.1) family.</text>
</comment>
<dbReference type="Gene3D" id="1.10.287.470">
    <property type="entry name" value="Helix hairpin bin"/>
    <property type="match status" value="1"/>
</dbReference>
<evidence type="ECO:0000313" key="5">
    <source>
        <dbReference type="EMBL" id="AKH20957.1"/>
    </source>
</evidence>
<evidence type="ECO:0000259" key="2">
    <source>
        <dbReference type="Pfam" id="PF25954"/>
    </source>
</evidence>
<dbReference type="Pfam" id="PF25954">
    <property type="entry name" value="Beta-barrel_RND_2"/>
    <property type="match status" value="1"/>
</dbReference>
<evidence type="ECO:0000256" key="1">
    <source>
        <dbReference type="ARBA" id="ARBA00009477"/>
    </source>
</evidence>
<proteinExistence type="inferred from homology"/>
<evidence type="ECO:0000313" key="6">
    <source>
        <dbReference type="Proteomes" id="UP000034410"/>
    </source>
</evidence>
<dbReference type="FunFam" id="2.40.30.170:FF:000010">
    <property type="entry name" value="Efflux RND transporter periplasmic adaptor subunit"/>
    <property type="match status" value="1"/>
</dbReference>
<organism evidence="5 6">
    <name type="scientific">Sedimenticola thiotaurini</name>
    <dbReference type="NCBI Taxonomy" id="1543721"/>
    <lineage>
        <taxon>Bacteria</taxon>
        <taxon>Pseudomonadati</taxon>
        <taxon>Pseudomonadota</taxon>
        <taxon>Gammaproteobacteria</taxon>
        <taxon>Chromatiales</taxon>
        <taxon>Sedimenticolaceae</taxon>
        <taxon>Sedimenticola</taxon>
    </lineage>
</organism>
<feature type="domain" description="Multidrug resistance protein MdtA-like C-terminal permuted SH3" evidence="3">
    <location>
        <begin position="280"/>
        <end position="342"/>
    </location>
</feature>
<name>A0A0F7JZ34_9GAMM</name>
<dbReference type="SUPFAM" id="SSF111369">
    <property type="entry name" value="HlyD-like secretion proteins"/>
    <property type="match status" value="1"/>
</dbReference>
<feature type="domain" description="CusB-like beta-barrel" evidence="2">
    <location>
        <begin position="201"/>
        <end position="271"/>
    </location>
</feature>
<dbReference type="PANTHER" id="PTHR30469:SF11">
    <property type="entry name" value="BLL4320 PROTEIN"/>
    <property type="match status" value="1"/>
</dbReference>